<evidence type="ECO:0000313" key="1">
    <source>
        <dbReference type="EMBL" id="EOO24188.1"/>
    </source>
</evidence>
<dbReference type="Gene3D" id="1.25.40.10">
    <property type="entry name" value="Tetratricopeptide repeat domain"/>
    <property type="match status" value="1"/>
</dbReference>
<dbReference type="SUPFAM" id="SSF48452">
    <property type="entry name" value="TPR-like"/>
    <property type="match status" value="1"/>
</dbReference>
<dbReference type="InterPro" id="IPR011990">
    <property type="entry name" value="TPR-like_helical_dom_sf"/>
</dbReference>
<gene>
    <name evidence="1" type="ORF">IIU_06823</name>
</gene>
<accession>A0A9W5PJK0</accession>
<dbReference type="Pfam" id="PF18801">
    <property type="entry name" value="RapH_N"/>
    <property type="match status" value="1"/>
</dbReference>
<dbReference type="Proteomes" id="UP000014018">
    <property type="component" value="Unassembled WGS sequence"/>
</dbReference>
<proteinExistence type="predicted"/>
<dbReference type="Pfam" id="PF13424">
    <property type="entry name" value="TPR_12"/>
    <property type="match status" value="1"/>
</dbReference>
<comment type="caution">
    <text evidence="1">The sequence shown here is derived from an EMBL/GenBank/DDBJ whole genome shotgun (WGS) entry which is preliminary data.</text>
</comment>
<evidence type="ECO:0000313" key="2">
    <source>
        <dbReference type="Proteomes" id="UP000014018"/>
    </source>
</evidence>
<reference evidence="1 2" key="1">
    <citation type="submission" date="2012-12" db="EMBL/GenBank/DDBJ databases">
        <title>The Genome Sequence of Bacillus cereus VD133.</title>
        <authorList>
            <consortium name="The Broad Institute Genome Sequencing Platform"/>
            <consortium name="The Broad Institute Genome Sequencing Center for Infectious Disease"/>
            <person name="Feldgarden M."/>
            <person name="Van der Auwera G.A."/>
            <person name="Mahillon J."/>
            <person name="Duprez V."/>
            <person name="Timmery S."/>
            <person name="Mattelet C."/>
            <person name="Dierick K."/>
            <person name="Sun M."/>
            <person name="Yu Z."/>
            <person name="Zhu L."/>
            <person name="Hu X."/>
            <person name="Shank E.B."/>
            <person name="Swiecicka I."/>
            <person name="Hansen B.M."/>
            <person name="Andrup L."/>
            <person name="Walker B."/>
            <person name="Young S.K."/>
            <person name="Zeng Q."/>
            <person name="Gargeya S."/>
            <person name="Fitzgerald M."/>
            <person name="Haas B."/>
            <person name="Abouelleil A."/>
            <person name="Alvarado L."/>
            <person name="Arachchi H.M."/>
            <person name="Berlin A.M."/>
            <person name="Chapman S.B."/>
            <person name="Dewar J."/>
            <person name="Goldberg J."/>
            <person name="Griggs A."/>
            <person name="Gujja S."/>
            <person name="Hansen M."/>
            <person name="Howarth C."/>
            <person name="Imamovic A."/>
            <person name="Larimer J."/>
            <person name="McCowan C."/>
            <person name="Murphy C."/>
            <person name="Neiman D."/>
            <person name="Pearson M."/>
            <person name="Priest M."/>
            <person name="Roberts A."/>
            <person name="Saif S."/>
            <person name="Shea T."/>
            <person name="Sisk P."/>
            <person name="Sykes S."/>
            <person name="Wortman J."/>
            <person name="Nusbaum C."/>
            <person name="Birren B."/>
        </authorList>
    </citation>
    <scope>NUCLEOTIDE SEQUENCE [LARGE SCALE GENOMIC DNA]</scope>
    <source>
        <strain evidence="1 2">VD133</strain>
    </source>
</reference>
<protein>
    <recommendedName>
        <fullName evidence="3">Response regulator aspartate phosphatase</fullName>
    </recommendedName>
</protein>
<dbReference type="EMBL" id="AHFB01000178">
    <property type="protein sequence ID" value="EOO24188.1"/>
    <property type="molecule type" value="Genomic_DNA"/>
</dbReference>
<dbReference type="InterPro" id="IPR019734">
    <property type="entry name" value="TPR_rpt"/>
</dbReference>
<name>A0A9W5PJK0_BACCE</name>
<evidence type="ECO:0008006" key="3">
    <source>
        <dbReference type="Google" id="ProtNLM"/>
    </source>
</evidence>
<sequence>MNVQMKGNEQLTELLNEWYLQIRSRNSENANRLKKEIESQISNIKNNQNLLFYYSLLNFRHKYLINNLAVSKSSFDDIESFDTPKEDFLSYYYHFFKAIHSNAIGNYSLAQEHYDQAESLLVHIPDGDDLEKAEFYYNLATFCYHSYQAVLALKHVSRAKDIFSNNEGCELKIAYCNNLLGLICTHLKDYALAEEYFISAMDIFQKTEEKRAIFTVRHNLGLLYASQNQSSLAIKYLSEVSTNNPTHYKAIFVEAREHYKLKNTDIVSKLTNTGLNICKDLQNNEYLHHFYILQAFNNNMPTAELENLILAGITYFEKENLFEYTQEYTEKIAHKFFQEDNHLKASKYFYLASKSKEKILEKEALK</sequence>
<dbReference type="SMART" id="SM00028">
    <property type="entry name" value="TPR"/>
    <property type="match status" value="4"/>
</dbReference>
<dbReference type="AlphaFoldDB" id="A0A9W5PJK0"/>
<dbReference type="RefSeq" id="WP_016110512.1">
    <property type="nucleotide sequence ID" value="NZ_KB976176.1"/>
</dbReference>
<organism evidence="1 2">
    <name type="scientific">Bacillus cereus VD133</name>
    <dbReference type="NCBI Taxonomy" id="1053233"/>
    <lineage>
        <taxon>Bacteria</taxon>
        <taxon>Bacillati</taxon>
        <taxon>Bacillota</taxon>
        <taxon>Bacilli</taxon>
        <taxon>Bacillales</taxon>
        <taxon>Bacillaceae</taxon>
        <taxon>Bacillus</taxon>
        <taxon>Bacillus cereus group</taxon>
    </lineage>
</organism>